<evidence type="ECO:0000256" key="2">
    <source>
        <dbReference type="ARBA" id="ARBA00011915"/>
    </source>
</evidence>
<sequence>MAEPRTIALGGSDEIRYLRQGPIGRIVLNRPKALNALTTSMIDQLHRAIDEWEKDPGTAVVLESSSAKAFCAGGDIRQIRQNTVAGAYGDSDDFFASEYRLNARIAELTTPLVSLIDGICMGGGMGLSVHGAFRVVSDKAVLAMPETAIGFFPDVGGSYFLSRLPGALGMYLGLTGYRLDAGDAMHTGLATHRVADVALVVSALEKNPQTPIDEVLRSLPPAAPTTTSRLAEHRCEIDWCFGAPSVSEIYSRLRDHHSSWSREILAVLDSASPQSLEVTFAVLTAGKQRNLLRCLKMELDVATHLARTSDFVEGVRAGLVDKDRSPVWGKSLFGGFDAGGSSVWHRLP</sequence>
<evidence type="ECO:0000256" key="1">
    <source>
        <dbReference type="ARBA" id="ARBA00001709"/>
    </source>
</evidence>
<keyword evidence="3" id="KW-0378">Hydrolase</keyword>
<dbReference type="EMBL" id="AP011115">
    <property type="protein sequence ID" value="BAH55452.1"/>
    <property type="molecule type" value="Genomic_DNA"/>
</dbReference>
<feature type="domain" description="Enoyl-CoA hydratase/isomerase" evidence="4">
    <location>
        <begin position="23"/>
        <end position="330"/>
    </location>
</feature>
<dbReference type="KEGG" id="rop:ROP_72050"/>
<dbReference type="Proteomes" id="UP000002212">
    <property type="component" value="Chromosome"/>
</dbReference>
<proteinExistence type="predicted"/>
<dbReference type="RefSeq" id="WP_015890865.1">
    <property type="nucleotide sequence ID" value="NC_012522.1"/>
</dbReference>
<name>C1B641_RHOOB</name>
<evidence type="ECO:0000256" key="3">
    <source>
        <dbReference type="ARBA" id="ARBA00022801"/>
    </source>
</evidence>
<dbReference type="CDD" id="cd06558">
    <property type="entry name" value="crotonase-like"/>
    <property type="match status" value="1"/>
</dbReference>
<dbReference type="PATRIC" id="fig|632772.20.peg.7521"/>
<dbReference type="InterPro" id="IPR032259">
    <property type="entry name" value="HIBYL-CoA-H"/>
</dbReference>
<dbReference type="GO" id="GO:0003860">
    <property type="term" value="F:3-hydroxyisobutyryl-CoA hydrolase activity"/>
    <property type="evidence" value="ECO:0007669"/>
    <property type="project" value="UniProtKB-EC"/>
</dbReference>
<dbReference type="SUPFAM" id="SSF52096">
    <property type="entry name" value="ClpP/crotonase"/>
    <property type="match status" value="1"/>
</dbReference>
<reference evidence="5 6" key="1">
    <citation type="submission" date="2009-03" db="EMBL/GenBank/DDBJ databases">
        <title>Comparison of the complete genome sequences of Rhodococcus erythropolis PR4 and Rhodococcus opacus B4.</title>
        <authorList>
            <person name="Takarada H."/>
            <person name="Sekine M."/>
            <person name="Hosoyama A."/>
            <person name="Yamada R."/>
            <person name="Fujisawa T."/>
            <person name="Omata S."/>
            <person name="Shimizu A."/>
            <person name="Tsukatani N."/>
            <person name="Tanikawa S."/>
            <person name="Fujita N."/>
            <person name="Harayama S."/>
        </authorList>
    </citation>
    <scope>NUCLEOTIDE SEQUENCE [LARGE SCALE GENOMIC DNA]</scope>
    <source>
        <strain evidence="5 6">B4</strain>
    </source>
</reference>
<dbReference type="AlphaFoldDB" id="C1B641"/>
<dbReference type="InterPro" id="IPR045004">
    <property type="entry name" value="ECH_dom"/>
</dbReference>
<comment type="catalytic activity">
    <reaction evidence="1">
        <text>3-hydroxy-2-methylpropanoyl-CoA + H2O = 3-hydroxy-2-methylpropanoate + CoA + H(+)</text>
        <dbReference type="Rhea" id="RHEA:20888"/>
        <dbReference type="ChEBI" id="CHEBI:11805"/>
        <dbReference type="ChEBI" id="CHEBI:15377"/>
        <dbReference type="ChEBI" id="CHEBI:15378"/>
        <dbReference type="ChEBI" id="CHEBI:57287"/>
        <dbReference type="ChEBI" id="CHEBI:57340"/>
        <dbReference type="EC" id="3.1.2.4"/>
    </reaction>
</comment>
<dbReference type="PANTHER" id="PTHR43176">
    <property type="entry name" value="3-HYDROXYISOBUTYRYL-COA HYDROLASE-RELATED"/>
    <property type="match status" value="1"/>
</dbReference>
<evidence type="ECO:0000313" key="5">
    <source>
        <dbReference type="EMBL" id="BAH55452.1"/>
    </source>
</evidence>
<dbReference type="HOGENOM" id="CLU_009834_22_1_11"/>
<dbReference type="EC" id="3.1.2.4" evidence="2"/>
<evidence type="ECO:0000313" key="6">
    <source>
        <dbReference type="Proteomes" id="UP000002212"/>
    </source>
</evidence>
<dbReference type="NCBIfam" id="NF004127">
    <property type="entry name" value="PRK05617.1"/>
    <property type="match status" value="1"/>
</dbReference>
<dbReference type="GO" id="GO:0006574">
    <property type="term" value="P:L-valine catabolic process"/>
    <property type="evidence" value="ECO:0007669"/>
    <property type="project" value="TreeGrafter"/>
</dbReference>
<dbReference type="STRING" id="632772.ROP_72050"/>
<dbReference type="Pfam" id="PF16113">
    <property type="entry name" value="ECH_2"/>
    <property type="match status" value="1"/>
</dbReference>
<protein>
    <recommendedName>
        <fullName evidence="2">3-hydroxyisobutyryl-CoA hydrolase</fullName>
        <ecNumber evidence="2">3.1.2.4</ecNumber>
    </recommendedName>
</protein>
<dbReference type="InterPro" id="IPR029045">
    <property type="entry name" value="ClpP/crotonase-like_dom_sf"/>
</dbReference>
<evidence type="ECO:0000259" key="4">
    <source>
        <dbReference type="Pfam" id="PF16113"/>
    </source>
</evidence>
<organism evidence="5 6">
    <name type="scientific">Rhodococcus opacus (strain B4)</name>
    <dbReference type="NCBI Taxonomy" id="632772"/>
    <lineage>
        <taxon>Bacteria</taxon>
        <taxon>Bacillati</taxon>
        <taxon>Actinomycetota</taxon>
        <taxon>Actinomycetes</taxon>
        <taxon>Mycobacteriales</taxon>
        <taxon>Nocardiaceae</taxon>
        <taxon>Rhodococcus</taxon>
    </lineage>
</organism>
<dbReference type="Gene3D" id="3.90.226.10">
    <property type="entry name" value="2-enoyl-CoA Hydratase, Chain A, domain 1"/>
    <property type="match status" value="1"/>
</dbReference>
<dbReference type="PANTHER" id="PTHR43176:SF3">
    <property type="entry name" value="3-HYDROXYISOBUTYRYL-COA HYDROLASE, MITOCHONDRIAL"/>
    <property type="match status" value="1"/>
</dbReference>
<accession>C1B641</accession>
<gene>
    <name evidence="5" type="ordered locus">ROP_72050</name>
</gene>